<name>A0A0F9LNL2_9ZZZZ</name>
<dbReference type="GO" id="GO:0006260">
    <property type="term" value="P:DNA replication"/>
    <property type="evidence" value="ECO:0007669"/>
    <property type="project" value="UniProtKB-KW"/>
</dbReference>
<reference evidence="10" key="1">
    <citation type="journal article" date="2015" name="Nature">
        <title>Complex archaea that bridge the gap between prokaryotes and eukaryotes.</title>
        <authorList>
            <person name="Spang A."/>
            <person name="Saw J.H."/>
            <person name="Jorgensen S.L."/>
            <person name="Zaremba-Niedzwiedzka K."/>
            <person name="Martijn J."/>
            <person name="Lind A.E."/>
            <person name="van Eijk R."/>
            <person name="Schleper C."/>
            <person name="Guy L."/>
            <person name="Ettema T.J."/>
        </authorList>
    </citation>
    <scope>NUCLEOTIDE SEQUENCE</scope>
</reference>
<dbReference type="GO" id="GO:0003677">
    <property type="term" value="F:DNA binding"/>
    <property type="evidence" value="ECO:0007669"/>
    <property type="project" value="UniProtKB-KW"/>
</dbReference>
<keyword evidence="5" id="KW-0235">DNA replication</keyword>
<comment type="similarity">
    <text evidence="1">Belongs to the DNA polymerase type-B family.</text>
</comment>
<dbReference type="SUPFAM" id="SSF53098">
    <property type="entry name" value="Ribonuclease H-like"/>
    <property type="match status" value="1"/>
</dbReference>
<dbReference type="EC" id="2.7.7.7" evidence="2"/>
<dbReference type="InterPro" id="IPR012337">
    <property type="entry name" value="RNaseH-like_sf"/>
</dbReference>
<feature type="domain" description="DNA-directed DNA polymerase family B mitochondria/virus" evidence="9">
    <location>
        <begin position="175"/>
        <end position="403"/>
    </location>
</feature>
<organism evidence="10">
    <name type="scientific">marine sediment metagenome</name>
    <dbReference type="NCBI Taxonomy" id="412755"/>
    <lineage>
        <taxon>unclassified sequences</taxon>
        <taxon>metagenomes</taxon>
        <taxon>ecological metagenomes</taxon>
    </lineage>
</organism>
<dbReference type="Gene3D" id="3.90.1600.10">
    <property type="entry name" value="Palm domain of DNA polymerase"/>
    <property type="match status" value="1"/>
</dbReference>
<dbReference type="SUPFAM" id="SSF56672">
    <property type="entry name" value="DNA/RNA polymerases"/>
    <property type="match status" value="1"/>
</dbReference>
<evidence type="ECO:0000256" key="8">
    <source>
        <dbReference type="ARBA" id="ARBA00049244"/>
    </source>
</evidence>
<proteinExistence type="inferred from homology"/>
<protein>
    <recommendedName>
        <fullName evidence="2">DNA-directed DNA polymerase</fullName>
        <ecNumber evidence="2">2.7.7.7</ecNumber>
    </recommendedName>
</protein>
<dbReference type="GO" id="GO:0000166">
    <property type="term" value="F:nucleotide binding"/>
    <property type="evidence" value="ECO:0007669"/>
    <property type="project" value="InterPro"/>
</dbReference>
<evidence type="ECO:0000256" key="7">
    <source>
        <dbReference type="ARBA" id="ARBA00023125"/>
    </source>
</evidence>
<dbReference type="InterPro" id="IPR043502">
    <property type="entry name" value="DNA/RNA_pol_sf"/>
</dbReference>
<keyword evidence="7" id="KW-0238">DNA-binding</keyword>
<evidence type="ECO:0000256" key="6">
    <source>
        <dbReference type="ARBA" id="ARBA00022932"/>
    </source>
</evidence>
<accession>A0A0F9LNL2</accession>
<evidence type="ECO:0000259" key="9">
    <source>
        <dbReference type="Pfam" id="PF03175"/>
    </source>
</evidence>
<evidence type="ECO:0000313" key="10">
    <source>
        <dbReference type="EMBL" id="KKM94973.1"/>
    </source>
</evidence>
<comment type="catalytic activity">
    <reaction evidence="8">
        <text>DNA(n) + a 2'-deoxyribonucleoside 5'-triphosphate = DNA(n+1) + diphosphate</text>
        <dbReference type="Rhea" id="RHEA:22508"/>
        <dbReference type="Rhea" id="RHEA-COMP:17339"/>
        <dbReference type="Rhea" id="RHEA-COMP:17340"/>
        <dbReference type="ChEBI" id="CHEBI:33019"/>
        <dbReference type="ChEBI" id="CHEBI:61560"/>
        <dbReference type="ChEBI" id="CHEBI:173112"/>
        <dbReference type="EC" id="2.7.7.7"/>
    </reaction>
</comment>
<dbReference type="AlphaFoldDB" id="A0A0F9LNL2"/>
<evidence type="ECO:0000256" key="4">
    <source>
        <dbReference type="ARBA" id="ARBA00022695"/>
    </source>
</evidence>
<dbReference type="Pfam" id="PF03175">
    <property type="entry name" value="DNA_pol_B_2"/>
    <property type="match status" value="1"/>
</dbReference>
<dbReference type="InterPro" id="IPR023211">
    <property type="entry name" value="DNA_pol_palm_dom_sf"/>
</dbReference>
<dbReference type="PANTHER" id="PTHR33568:SF3">
    <property type="entry name" value="DNA-DIRECTED DNA POLYMERASE"/>
    <property type="match status" value="1"/>
</dbReference>
<keyword evidence="3" id="KW-0808">Transferase</keyword>
<evidence type="ECO:0000256" key="2">
    <source>
        <dbReference type="ARBA" id="ARBA00012417"/>
    </source>
</evidence>
<keyword evidence="6" id="KW-0239">DNA-directed DNA polymerase</keyword>
<keyword evidence="4" id="KW-0548">Nucleotidyltransferase</keyword>
<comment type="caution">
    <text evidence="10">The sequence shown here is derived from an EMBL/GenBank/DDBJ whole genome shotgun (WGS) entry which is preliminary data.</text>
</comment>
<evidence type="ECO:0000256" key="1">
    <source>
        <dbReference type="ARBA" id="ARBA00005755"/>
    </source>
</evidence>
<evidence type="ECO:0000256" key="3">
    <source>
        <dbReference type="ARBA" id="ARBA00022679"/>
    </source>
</evidence>
<gene>
    <name evidence="10" type="ORF">LCGC14_1192840</name>
</gene>
<dbReference type="InterPro" id="IPR004868">
    <property type="entry name" value="DNA-dir_DNA_pol_B_mt/vir"/>
</dbReference>
<sequence length="612" mass="71395">MSSIDRKPHALKREKSLIIPRHVIFFDTETDQLVQPNGDIKQIFKLGWVCYYRRPYGRNLEKLEWSFFDNLHDFWQFIYAHTEKKRRLWVISCNMSFDFTIVRGWKYLGQANFKLKFFHNTGSTCIISVRSKHGTIVFIDSMNWFRESVAASGLRLGIPKLDIDFEIADDSYLSTYCKRDVEILVALFKDFARFLEANRISRVCYTIASTAMAAYLFGFYDHKIYIHNNEQAIDLERQSYRGGRVECFFLGRLENGPYHVVDVNSLYATVMYHGKFPCRFLKTRDHCTIDTLRYNLQSKAVIARVLIETDEPVYAVKRTRTIFPVGRFWVTLTTPELIYALEHDHIRKVGRFVFYEHEKLFTRYVKRMYELRMEFKSAGVESYCEICKLLLNSLYGKFGQKAEIWEKIGDCPGERDRTEQVYLPDLNRRGMIRYLLGEIFELTGYEECFNSFPAIASTVTAHARMYLYELMKVAGSGNYFYCDTDSMIVNDKGLANLGPVINEFNLGCLKVEDSIPWVNICGLKDYETPNKSVIKGISKKAVKLGVGYYQQDQWPSLRGILRGSDSDSYTVKKVTKILTRKYTKGNVSSDGWIYPFSLCEYDQRSLLPDPPF</sequence>
<dbReference type="PANTHER" id="PTHR33568">
    <property type="entry name" value="DNA POLYMERASE"/>
    <property type="match status" value="1"/>
</dbReference>
<dbReference type="Gene3D" id="1.10.287.690">
    <property type="entry name" value="Helix hairpin bin"/>
    <property type="match status" value="1"/>
</dbReference>
<dbReference type="GO" id="GO:0003887">
    <property type="term" value="F:DNA-directed DNA polymerase activity"/>
    <property type="evidence" value="ECO:0007669"/>
    <property type="project" value="UniProtKB-KW"/>
</dbReference>
<dbReference type="EMBL" id="LAZR01006068">
    <property type="protein sequence ID" value="KKM94973.1"/>
    <property type="molecule type" value="Genomic_DNA"/>
</dbReference>
<evidence type="ECO:0000256" key="5">
    <source>
        <dbReference type="ARBA" id="ARBA00022705"/>
    </source>
</evidence>